<name>A0ABP6SBS7_9ACTN</name>
<protein>
    <recommendedName>
        <fullName evidence="3">Gas vesicle protein</fullName>
    </recommendedName>
</protein>
<organism evidence="1 2">
    <name type="scientific">Streptomyces sannanensis</name>
    <dbReference type="NCBI Taxonomy" id="285536"/>
    <lineage>
        <taxon>Bacteria</taxon>
        <taxon>Bacillati</taxon>
        <taxon>Actinomycetota</taxon>
        <taxon>Actinomycetes</taxon>
        <taxon>Kitasatosporales</taxon>
        <taxon>Streptomycetaceae</taxon>
        <taxon>Streptomyces</taxon>
    </lineage>
</organism>
<proteinExistence type="predicted"/>
<evidence type="ECO:0000313" key="2">
    <source>
        <dbReference type="Proteomes" id="UP001499990"/>
    </source>
</evidence>
<dbReference type="Proteomes" id="UP001499990">
    <property type="component" value="Unassembled WGS sequence"/>
</dbReference>
<dbReference type="EMBL" id="BAAAYL010000001">
    <property type="protein sequence ID" value="GAA3372881.1"/>
    <property type="molecule type" value="Genomic_DNA"/>
</dbReference>
<gene>
    <name evidence="1" type="ORF">GCM10020367_30580</name>
</gene>
<evidence type="ECO:0008006" key="3">
    <source>
        <dbReference type="Google" id="ProtNLM"/>
    </source>
</evidence>
<sequence length="115" mass="12712">MDVLWTGSIGTVGGMYLVHARLMPPPGGELPWNVRELVLQCASEEDRIEHLAVHPRPVARPVLGFYLLADRLEEAESRTGEVCRRALDRHSELDGWALLESAVPLHPLTNEAVGP</sequence>
<reference evidence="2" key="1">
    <citation type="journal article" date="2019" name="Int. J. Syst. Evol. Microbiol.">
        <title>The Global Catalogue of Microorganisms (GCM) 10K type strain sequencing project: providing services to taxonomists for standard genome sequencing and annotation.</title>
        <authorList>
            <consortium name="The Broad Institute Genomics Platform"/>
            <consortium name="The Broad Institute Genome Sequencing Center for Infectious Disease"/>
            <person name="Wu L."/>
            <person name="Ma J."/>
        </authorList>
    </citation>
    <scope>NUCLEOTIDE SEQUENCE [LARGE SCALE GENOMIC DNA]</scope>
    <source>
        <strain evidence="2">JCM 9651</strain>
    </source>
</reference>
<comment type="caution">
    <text evidence="1">The sequence shown here is derived from an EMBL/GenBank/DDBJ whole genome shotgun (WGS) entry which is preliminary data.</text>
</comment>
<accession>A0ABP6SBS7</accession>
<keyword evidence="2" id="KW-1185">Reference proteome</keyword>
<evidence type="ECO:0000313" key="1">
    <source>
        <dbReference type="EMBL" id="GAA3372881.1"/>
    </source>
</evidence>